<protein>
    <submittedName>
        <fullName evidence="1">Uncharacterized protein</fullName>
    </submittedName>
</protein>
<organism evidence="1">
    <name type="scientific">Arundo donax</name>
    <name type="common">Giant reed</name>
    <name type="synonym">Donax arundinaceus</name>
    <dbReference type="NCBI Taxonomy" id="35708"/>
    <lineage>
        <taxon>Eukaryota</taxon>
        <taxon>Viridiplantae</taxon>
        <taxon>Streptophyta</taxon>
        <taxon>Embryophyta</taxon>
        <taxon>Tracheophyta</taxon>
        <taxon>Spermatophyta</taxon>
        <taxon>Magnoliopsida</taxon>
        <taxon>Liliopsida</taxon>
        <taxon>Poales</taxon>
        <taxon>Poaceae</taxon>
        <taxon>PACMAD clade</taxon>
        <taxon>Arundinoideae</taxon>
        <taxon>Arundineae</taxon>
        <taxon>Arundo</taxon>
    </lineage>
</organism>
<accession>A0A0A9G1P6</accession>
<dbReference type="EMBL" id="GBRH01180492">
    <property type="protein sequence ID" value="JAE17404.1"/>
    <property type="molecule type" value="Transcribed_RNA"/>
</dbReference>
<proteinExistence type="predicted"/>
<reference evidence="1" key="1">
    <citation type="submission" date="2014-09" db="EMBL/GenBank/DDBJ databases">
        <authorList>
            <person name="Magalhaes I.L.F."/>
            <person name="Oliveira U."/>
            <person name="Santos F.R."/>
            <person name="Vidigal T.H.D.A."/>
            <person name="Brescovit A.D."/>
            <person name="Santos A.J."/>
        </authorList>
    </citation>
    <scope>NUCLEOTIDE SEQUENCE</scope>
    <source>
        <tissue evidence="1">Shoot tissue taken approximately 20 cm above the soil surface</tissue>
    </source>
</reference>
<reference evidence="1" key="2">
    <citation type="journal article" date="2015" name="Data Brief">
        <title>Shoot transcriptome of the giant reed, Arundo donax.</title>
        <authorList>
            <person name="Barrero R.A."/>
            <person name="Guerrero F.D."/>
            <person name="Moolhuijzen P."/>
            <person name="Goolsby J.A."/>
            <person name="Tidwell J."/>
            <person name="Bellgard S.E."/>
            <person name="Bellgard M.I."/>
        </authorList>
    </citation>
    <scope>NUCLEOTIDE SEQUENCE</scope>
    <source>
        <tissue evidence="1">Shoot tissue taken approximately 20 cm above the soil surface</tissue>
    </source>
</reference>
<sequence>MHSVHGRTYRIFSNRILSFLNITSPIMLGTNMSSVGNAAPVFL</sequence>
<name>A0A0A9G1P6_ARUDO</name>
<evidence type="ECO:0000313" key="1">
    <source>
        <dbReference type="EMBL" id="JAE17404.1"/>
    </source>
</evidence>
<dbReference type="AlphaFoldDB" id="A0A0A9G1P6"/>